<dbReference type="PANTHER" id="PTHR11857">
    <property type="entry name" value="ODORANT BINDING PROTEIN-RELATED"/>
    <property type="match status" value="1"/>
</dbReference>
<reference evidence="7" key="2">
    <citation type="submission" date="2022-10" db="EMBL/GenBank/DDBJ databases">
        <authorList>
            <consortium name="ENA_rothamsted_submissions"/>
            <consortium name="culmorum"/>
            <person name="King R."/>
        </authorList>
    </citation>
    <scope>NUCLEOTIDE SEQUENCE</scope>
</reference>
<evidence type="ECO:0000256" key="6">
    <source>
        <dbReference type="SAM" id="SignalP"/>
    </source>
</evidence>
<dbReference type="InterPro" id="IPR006170">
    <property type="entry name" value="PBP/GOBP"/>
</dbReference>
<keyword evidence="8" id="KW-1185">Reference proteome</keyword>
<gene>
    <name evidence="7" type="ORF">CHIRRI_LOCUS11114</name>
</gene>
<keyword evidence="5" id="KW-1015">Disulfide bond</keyword>
<evidence type="ECO:0000313" key="7">
    <source>
        <dbReference type="EMBL" id="CAG9808272.1"/>
    </source>
</evidence>
<feature type="chain" id="PRO_5040473001" evidence="6">
    <location>
        <begin position="17"/>
        <end position="129"/>
    </location>
</feature>
<evidence type="ECO:0000256" key="5">
    <source>
        <dbReference type="ARBA" id="ARBA00023157"/>
    </source>
</evidence>
<organism evidence="7 8">
    <name type="scientific">Chironomus riparius</name>
    <dbReference type="NCBI Taxonomy" id="315576"/>
    <lineage>
        <taxon>Eukaryota</taxon>
        <taxon>Metazoa</taxon>
        <taxon>Ecdysozoa</taxon>
        <taxon>Arthropoda</taxon>
        <taxon>Hexapoda</taxon>
        <taxon>Insecta</taxon>
        <taxon>Pterygota</taxon>
        <taxon>Neoptera</taxon>
        <taxon>Endopterygota</taxon>
        <taxon>Diptera</taxon>
        <taxon>Nematocera</taxon>
        <taxon>Chironomoidea</taxon>
        <taxon>Chironomidae</taxon>
        <taxon>Chironominae</taxon>
        <taxon>Chironomus</taxon>
    </lineage>
</organism>
<accession>A0A9N9WW38</accession>
<dbReference type="CDD" id="cd23992">
    <property type="entry name" value="PBP_GOBP"/>
    <property type="match status" value="1"/>
</dbReference>
<keyword evidence="3" id="KW-0964">Secreted</keyword>
<dbReference type="InterPro" id="IPR036728">
    <property type="entry name" value="PBP_GOBP_sf"/>
</dbReference>
<sequence>MFKSILMFAIFAAVSAHMAHYREECKDELNIPQESIDNFKNWKFENDDHSACYIECIFKKMGLVNDGQFNVDVIAEKLSSEDKTAEELKPDIESCIDNTITDSCKRIFKGFACFKENNLYRIKASAQSS</sequence>
<dbReference type="Proteomes" id="UP001153620">
    <property type="component" value="Chromosome 3"/>
</dbReference>
<keyword evidence="4 6" id="KW-0732">Signal</keyword>
<dbReference type="SMART" id="SM00708">
    <property type="entry name" value="PhBP"/>
    <property type="match status" value="1"/>
</dbReference>
<feature type="signal peptide" evidence="6">
    <location>
        <begin position="1"/>
        <end position="16"/>
    </location>
</feature>
<dbReference type="Pfam" id="PF01395">
    <property type="entry name" value="PBP_GOBP"/>
    <property type="match status" value="1"/>
</dbReference>
<dbReference type="SUPFAM" id="SSF47565">
    <property type="entry name" value="Insect pheromone/odorant-binding proteins"/>
    <property type="match status" value="1"/>
</dbReference>
<dbReference type="Gene3D" id="1.10.238.20">
    <property type="entry name" value="Pheromone/general odorant binding protein domain"/>
    <property type="match status" value="1"/>
</dbReference>
<evidence type="ECO:0000256" key="2">
    <source>
        <dbReference type="ARBA" id="ARBA00008098"/>
    </source>
</evidence>
<dbReference type="GO" id="GO:0005615">
    <property type="term" value="C:extracellular space"/>
    <property type="evidence" value="ECO:0007669"/>
    <property type="project" value="TreeGrafter"/>
</dbReference>
<name>A0A9N9WW38_9DIPT</name>
<evidence type="ECO:0000256" key="4">
    <source>
        <dbReference type="ARBA" id="ARBA00022729"/>
    </source>
</evidence>
<dbReference type="GO" id="GO:0005549">
    <property type="term" value="F:odorant binding"/>
    <property type="evidence" value="ECO:0007669"/>
    <property type="project" value="InterPro"/>
</dbReference>
<dbReference type="EMBL" id="OU895879">
    <property type="protein sequence ID" value="CAG9808272.1"/>
    <property type="molecule type" value="Genomic_DNA"/>
</dbReference>
<comment type="subcellular location">
    <subcellularLocation>
        <location evidence="1">Secreted</location>
    </subcellularLocation>
</comment>
<reference evidence="7" key="1">
    <citation type="submission" date="2022-01" db="EMBL/GenBank/DDBJ databases">
        <authorList>
            <person name="King R."/>
        </authorList>
    </citation>
    <scope>NUCLEOTIDE SEQUENCE</scope>
</reference>
<evidence type="ECO:0000256" key="3">
    <source>
        <dbReference type="ARBA" id="ARBA00022525"/>
    </source>
</evidence>
<dbReference type="GO" id="GO:0007608">
    <property type="term" value="P:sensory perception of smell"/>
    <property type="evidence" value="ECO:0007669"/>
    <property type="project" value="TreeGrafter"/>
</dbReference>
<dbReference type="PANTHER" id="PTHR11857:SF46">
    <property type="entry name" value="GENERAL ODORANT-BINDING PROTEIN 99A-RELATED"/>
    <property type="match status" value="1"/>
</dbReference>
<comment type="similarity">
    <text evidence="2">Belongs to the PBP/GOBP family.</text>
</comment>
<dbReference type="AlphaFoldDB" id="A0A9N9WW38"/>
<evidence type="ECO:0000256" key="1">
    <source>
        <dbReference type="ARBA" id="ARBA00004613"/>
    </source>
</evidence>
<evidence type="ECO:0000313" key="8">
    <source>
        <dbReference type="Proteomes" id="UP001153620"/>
    </source>
</evidence>
<dbReference type="OrthoDB" id="5978988at2759"/>
<proteinExistence type="inferred from homology"/>
<protein>
    <submittedName>
        <fullName evidence="7">Uncharacterized protein</fullName>
    </submittedName>
</protein>